<dbReference type="PANTHER" id="PTHR30012:SF7">
    <property type="entry name" value="PROTEIN TRANSPORT PROTEIN HOFC HOMOLOG"/>
    <property type="match status" value="1"/>
</dbReference>
<dbReference type="InterPro" id="IPR003004">
    <property type="entry name" value="GspF/PilC"/>
</dbReference>
<keyword evidence="11" id="KW-1185">Reference proteome</keyword>
<feature type="transmembrane region" description="Helical" evidence="8">
    <location>
        <begin position="166"/>
        <end position="188"/>
    </location>
</feature>
<dbReference type="RefSeq" id="WP_068671685.1">
    <property type="nucleotide sequence ID" value="NZ_LWLG01000019.1"/>
</dbReference>
<evidence type="ECO:0000256" key="4">
    <source>
        <dbReference type="ARBA" id="ARBA00022519"/>
    </source>
</evidence>
<keyword evidence="6 8" id="KW-1133">Transmembrane helix</keyword>
<evidence type="ECO:0000256" key="7">
    <source>
        <dbReference type="ARBA" id="ARBA00023136"/>
    </source>
</evidence>
<comment type="caution">
    <text evidence="10">The sequence shown here is derived from an EMBL/GenBank/DDBJ whole genome shotgun (WGS) entry which is preliminary data.</text>
</comment>
<organism evidence="10 11">
    <name type="scientific">Thermosulfurimonas dismutans</name>
    <dbReference type="NCBI Taxonomy" id="999894"/>
    <lineage>
        <taxon>Bacteria</taxon>
        <taxon>Pseudomonadati</taxon>
        <taxon>Thermodesulfobacteriota</taxon>
        <taxon>Thermodesulfobacteria</taxon>
        <taxon>Thermodesulfobacteriales</taxon>
        <taxon>Thermodesulfobacteriaceae</taxon>
        <taxon>Thermosulfurimonas</taxon>
    </lineage>
</organism>
<evidence type="ECO:0000256" key="5">
    <source>
        <dbReference type="ARBA" id="ARBA00022692"/>
    </source>
</evidence>
<dbReference type="InterPro" id="IPR018076">
    <property type="entry name" value="T2SS_GspF_dom"/>
</dbReference>
<protein>
    <submittedName>
        <fullName evidence="10">Type IV fimbrial assembly protein PilC</fullName>
    </submittedName>
</protein>
<dbReference type="AlphaFoldDB" id="A0A179D1L8"/>
<feature type="transmembrane region" description="Helical" evidence="8">
    <location>
        <begin position="219"/>
        <end position="238"/>
    </location>
</feature>
<comment type="similarity">
    <text evidence="2">Belongs to the GSP F family.</text>
</comment>
<comment type="subcellular location">
    <subcellularLocation>
        <location evidence="1">Cell inner membrane</location>
        <topology evidence="1">Multi-pass membrane protein</topology>
    </subcellularLocation>
</comment>
<accession>A0A179D1L8</accession>
<proteinExistence type="inferred from homology"/>
<dbReference type="GO" id="GO:0015628">
    <property type="term" value="P:protein secretion by the type II secretion system"/>
    <property type="evidence" value="ECO:0007669"/>
    <property type="project" value="TreeGrafter"/>
</dbReference>
<evidence type="ECO:0000256" key="1">
    <source>
        <dbReference type="ARBA" id="ARBA00004429"/>
    </source>
</evidence>
<evidence type="ECO:0000313" key="11">
    <source>
        <dbReference type="Proteomes" id="UP000078390"/>
    </source>
</evidence>
<evidence type="ECO:0000256" key="3">
    <source>
        <dbReference type="ARBA" id="ARBA00022475"/>
    </source>
</evidence>
<gene>
    <name evidence="10" type="ORF">TDIS_1946</name>
</gene>
<feature type="domain" description="Type II secretion system protein GspF" evidence="9">
    <location>
        <begin position="269"/>
        <end position="391"/>
    </location>
</feature>
<dbReference type="InterPro" id="IPR042094">
    <property type="entry name" value="T2SS_GspF_sf"/>
</dbReference>
<keyword evidence="3" id="KW-1003">Cell membrane</keyword>
<evidence type="ECO:0000313" key="10">
    <source>
        <dbReference type="EMBL" id="OAQ19947.1"/>
    </source>
</evidence>
<dbReference type="PRINTS" id="PR00812">
    <property type="entry name" value="BCTERIALGSPF"/>
</dbReference>
<feature type="domain" description="Type II secretion system protein GspF" evidence="9">
    <location>
        <begin position="66"/>
        <end position="189"/>
    </location>
</feature>
<name>A0A179D1L8_9BACT</name>
<evidence type="ECO:0000256" key="8">
    <source>
        <dbReference type="SAM" id="Phobius"/>
    </source>
</evidence>
<reference evidence="10 11" key="1">
    <citation type="submission" date="2016-04" db="EMBL/GenBank/DDBJ databases">
        <title>Genome analysis of Thermosulfurimonas dismutans, the first thermophilic sulfur-disproportionating bacterium of the phylum Thermodesulfobacteria.</title>
        <authorList>
            <person name="Mardanov A.V."/>
            <person name="Beletsky A.V."/>
            <person name="Kadnikov V.V."/>
            <person name="Slobodkin A.I."/>
            <person name="Ravin N.V."/>
        </authorList>
    </citation>
    <scope>NUCLEOTIDE SEQUENCE [LARGE SCALE GENOMIC DNA]</scope>
    <source>
        <strain evidence="10 11">S95</strain>
    </source>
</reference>
<dbReference type="Gene3D" id="1.20.81.30">
    <property type="entry name" value="Type II secretion system (T2SS), domain F"/>
    <property type="match status" value="2"/>
</dbReference>
<dbReference type="Pfam" id="PF00482">
    <property type="entry name" value="T2SSF"/>
    <property type="match status" value="2"/>
</dbReference>
<keyword evidence="7 8" id="KW-0472">Membrane</keyword>
<dbReference type="GO" id="GO:0005886">
    <property type="term" value="C:plasma membrane"/>
    <property type="evidence" value="ECO:0007669"/>
    <property type="project" value="UniProtKB-SubCell"/>
</dbReference>
<dbReference type="PANTHER" id="PTHR30012">
    <property type="entry name" value="GENERAL SECRETION PATHWAY PROTEIN"/>
    <property type="match status" value="1"/>
</dbReference>
<evidence type="ECO:0000256" key="2">
    <source>
        <dbReference type="ARBA" id="ARBA00005745"/>
    </source>
</evidence>
<keyword evidence="5 8" id="KW-0812">Transmembrane</keyword>
<keyword evidence="4" id="KW-0997">Cell inner membrane</keyword>
<evidence type="ECO:0000256" key="6">
    <source>
        <dbReference type="ARBA" id="ARBA00022989"/>
    </source>
</evidence>
<evidence type="ECO:0000259" key="9">
    <source>
        <dbReference type="Pfam" id="PF00482"/>
    </source>
</evidence>
<feature type="transmembrane region" description="Helical" evidence="8">
    <location>
        <begin position="372"/>
        <end position="392"/>
    </location>
</feature>
<dbReference type="EMBL" id="LWLG01000019">
    <property type="protein sequence ID" value="OAQ19947.1"/>
    <property type="molecule type" value="Genomic_DNA"/>
</dbReference>
<dbReference type="Proteomes" id="UP000078390">
    <property type="component" value="Unassembled WGS sequence"/>
</dbReference>
<dbReference type="STRING" id="999894.TDIS_1946"/>
<dbReference type="OrthoDB" id="9805682at2"/>
<dbReference type="PATRIC" id="fig|999894.6.peg.1944"/>
<sequence length="401" mass="44522">MPIYSWVGKTLSGEVRRGEMEAPDPKLVEARLRRLQLIPLKITEKKESFLARFQPKKVKGKEVAIFTRQLATMLESGLPLVQALEALASQQKNPYFQKVIRKIKTSVESGSSLAESLREFPKIFDELYYQMVNAGEAGGNLDEILKRMATYQEKILAIKAKIRQAMMYPAVIIFVTIVVLSIIMVYVIPKFAQMFAEAGQALPLPTQIVIAASTITKKYFPFFIAGLIGFIIIIRRLYRTEKGRYKIDKLLLRFPLFGDLLHKSALARFSRTLSSLIASGVPLLQGLSIAGKVSGNRVIEKVVEEVRLSVSEGQSIAEPMAVSGYFPHMVTQMISVGEATGALEQMLDKVADFYEDEVDRTVDTISTLIEPILIVFLGGIIGGIIISLYLPIFKLASVVGG</sequence>
<dbReference type="FunFam" id="1.20.81.30:FF:000001">
    <property type="entry name" value="Type II secretion system protein F"/>
    <property type="match status" value="2"/>
</dbReference>